<comment type="caution">
    <text evidence="11">The sequence shown here is derived from an EMBL/GenBank/DDBJ whole genome shotgun (WGS) entry which is preliminary data.</text>
</comment>
<evidence type="ECO:0000256" key="3">
    <source>
        <dbReference type="ARBA" id="ARBA00005324"/>
    </source>
</evidence>
<dbReference type="STRING" id="299123.ENSLSDP00000016816"/>
<gene>
    <name evidence="11" type="primary">AP5M1</name>
    <name evidence="11" type="ORF">RLOC_00005338</name>
</gene>
<evidence type="ECO:0000259" key="10">
    <source>
        <dbReference type="PROSITE" id="PS51072"/>
    </source>
</evidence>
<evidence type="ECO:0000256" key="4">
    <source>
        <dbReference type="ARBA" id="ARBA00011174"/>
    </source>
</evidence>
<keyword evidence="8" id="KW-0472">Membrane</keyword>
<dbReference type="GO" id="GO:0031902">
    <property type="term" value="C:late endosome membrane"/>
    <property type="evidence" value="ECO:0007669"/>
    <property type="project" value="UniProtKB-SubCell"/>
</dbReference>
<keyword evidence="6" id="KW-0813">Transport</keyword>
<organism evidence="11 12">
    <name type="scientific">Lonchura striata</name>
    <name type="common">white-rumped munia</name>
    <dbReference type="NCBI Taxonomy" id="40157"/>
    <lineage>
        <taxon>Eukaryota</taxon>
        <taxon>Metazoa</taxon>
        <taxon>Chordata</taxon>
        <taxon>Craniata</taxon>
        <taxon>Vertebrata</taxon>
        <taxon>Euteleostomi</taxon>
        <taxon>Archelosauria</taxon>
        <taxon>Archosauria</taxon>
        <taxon>Dinosauria</taxon>
        <taxon>Saurischia</taxon>
        <taxon>Theropoda</taxon>
        <taxon>Coelurosauria</taxon>
        <taxon>Aves</taxon>
        <taxon>Neognathae</taxon>
        <taxon>Neoaves</taxon>
        <taxon>Telluraves</taxon>
        <taxon>Australaves</taxon>
        <taxon>Passeriformes</taxon>
        <taxon>Passeroidea</taxon>
        <taxon>Estrildidae</taxon>
        <taxon>Estrildinae</taxon>
        <taxon>Lonchura</taxon>
    </lineage>
</organism>
<dbReference type="GO" id="GO:0005765">
    <property type="term" value="C:lysosomal membrane"/>
    <property type="evidence" value="ECO:0007669"/>
    <property type="project" value="UniProtKB-SubCell"/>
</dbReference>
<dbReference type="AlphaFoldDB" id="A0A218UKK8"/>
<evidence type="ECO:0000313" key="12">
    <source>
        <dbReference type="Proteomes" id="UP000197619"/>
    </source>
</evidence>
<dbReference type="GO" id="GO:0015031">
    <property type="term" value="P:protein transport"/>
    <property type="evidence" value="ECO:0007669"/>
    <property type="project" value="UniProtKB-KW"/>
</dbReference>
<accession>A0A218UKK8</accession>
<dbReference type="Pfam" id="PF00928">
    <property type="entry name" value="Adap_comp_sub"/>
    <property type="match status" value="1"/>
</dbReference>
<evidence type="ECO:0000256" key="8">
    <source>
        <dbReference type="ARBA" id="ARBA00023136"/>
    </source>
</evidence>
<protein>
    <recommendedName>
        <fullName evidence="5">AP-5 complex subunit mu-1</fullName>
    </recommendedName>
    <alternativeName>
        <fullName evidence="9">Adaptor-related protein complex 5 subunit mu-1</fullName>
    </alternativeName>
</protein>
<evidence type="ECO:0000256" key="6">
    <source>
        <dbReference type="ARBA" id="ARBA00022448"/>
    </source>
</evidence>
<feature type="domain" description="MHD" evidence="10">
    <location>
        <begin position="1"/>
        <end position="174"/>
    </location>
</feature>
<dbReference type="InterPro" id="IPR028565">
    <property type="entry name" value="MHD"/>
</dbReference>
<evidence type="ECO:0000256" key="7">
    <source>
        <dbReference type="ARBA" id="ARBA00022927"/>
    </source>
</evidence>
<dbReference type="PROSITE" id="PS51072">
    <property type="entry name" value="MHD"/>
    <property type="match status" value="1"/>
</dbReference>
<dbReference type="GO" id="GO:0005829">
    <property type="term" value="C:cytosol"/>
    <property type="evidence" value="ECO:0007669"/>
    <property type="project" value="TreeGrafter"/>
</dbReference>
<keyword evidence="7" id="KW-0653">Protein transport</keyword>
<name>A0A218UKK8_9PASE</name>
<evidence type="ECO:0000256" key="9">
    <source>
        <dbReference type="ARBA" id="ARBA00030827"/>
    </source>
</evidence>
<dbReference type="EMBL" id="MUZQ01000242">
    <property type="protein sequence ID" value="OWK54283.1"/>
    <property type="molecule type" value="Genomic_DNA"/>
</dbReference>
<evidence type="ECO:0000256" key="1">
    <source>
        <dbReference type="ARBA" id="ARBA00004492"/>
    </source>
</evidence>
<dbReference type="InterPro" id="IPR039591">
    <property type="entry name" value="AP5M1"/>
</dbReference>
<dbReference type="GO" id="GO:0016197">
    <property type="term" value="P:endosomal transport"/>
    <property type="evidence" value="ECO:0007669"/>
    <property type="project" value="TreeGrafter"/>
</dbReference>
<evidence type="ECO:0000256" key="5">
    <source>
        <dbReference type="ARBA" id="ARBA00021851"/>
    </source>
</evidence>
<dbReference type="PANTHER" id="PTHR16082:SF2">
    <property type="entry name" value="AP-5 COMPLEX SUBUNIT MU-1"/>
    <property type="match status" value="1"/>
</dbReference>
<dbReference type="InterPro" id="IPR036168">
    <property type="entry name" value="AP2_Mu_C_sf"/>
</dbReference>
<keyword evidence="12" id="KW-1185">Reference proteome</keyword>
<dbReference type="Proteomes" id="UP000197619">
    <property type="component" value="Unassembled WGS sequence"/>
</dbReference>
<comment type="subunit">
    <text evidence="4">Probably part of the adaptor protein complex 5 (AP-5) a tetramer composed of AP5B1, AP5M1, AP5S1 and AP5Z1.</text>
</comment>
<comment type="subcellular location">
    <subcellularLocation>
        <location evidence="1">Late endosome membrane</location>
        <topology evidence="1">Peripheral membrane protein</topology>
        <orientation evidence="1">Cytoplasmic side</orientation>
    </subcellularLocation>
    <subcellularLocation>
        <location evidence="2">Lysosome membrane</location>
        <topology evidence="2">Peripheral membrane protein</topology>
        <orientation evidence="2">Cytoplasmic side</orientation>
    </subcellularLocation>
</comment>
<proteinExistence type="inferred from homology"/>
<reference evidence="11 12" key="1">
    <citation type="submission" date="2017-05" db="EMBL/GenBank/DDBJ databases">
        <title>Genome of assembly of the Bengalese finch, Lonchura striata domestica.</title>
        <authorList>
            <person name="Colquitt B.M."/>
            <person name="Brainard M.S."/>
        </authorList>
    </citation>
    <scope>NUCLEOTIDE SEQUENCE [LARGE SCALE GENOMIC DNA]</scope>
    <source>
        <strain evidence="11">White83orange57</strain>
    </source>
</reference>
<sequence length="188" mass="21111">MSGITEKVKCMQYEWRDVVDTWQVYGAVNWKCDTEGSAPNVTLSLTLPMNVPCSKTSWSITVGPTAQLEYKVSYGQLDLSREKSLLLWVIGQKFPKSLEVSLTGNVSFGTAGKEHPTDYVCTGNTAYVKLYFRIPDFTLTGCYIDQHSVQIFVPGKPKITASWELISSDYYIWNSKAPAPMVYKPLLD</sequence>
<dbReference type="GO" id="GO:0030119">
    <property type="term" value="C:AP-type membrane coat adaptor complex"/>
    <property type="evidence" value="ECO:0007669"/>
    <property type="project" value="TreeGrafter"/>
</dbReference>
<dbReference type="SUPFAM" id="SSF49447">
    <property type="entry name" value="Second domain of Mu2 adaptin subunit (ap50) of ap2 adaptor"/>
    <property type="match status" value="1"/>
</dbReference>
<evidence type="ECO:0000256" key="2">
    <source>
        <dbReference type="ARBA" id="ARBA00004630"/>
    </source>
</evidence>
<dbReference type="PANTHER" id="PTHR16082">
    <property type="entry name" value="AP-5 COMPLEX SUBUNIT MU-1"/>
    <property type="match status" value="1"/>
</dbReference>
<comment type="similarity">
    <text evidence="3">Belongs to the adaptor complexes medium subunit family.</text>
</comment>
<dbReference type="Gene3D" id="2.60.40.1170">
    <property type="entry name" value="Mu homology domain, subdomain B"/>
    <property type="match status" value="2"/>
</dbReference>
<evidence type="ECO:0000313" key="11">
    <source>
        <dbReference type="EMBL" id="OWK54283.1"/>
    </source>
</evidence>